<keyword evidence="9 11" id="KW-0413">Isomerase</keyword>
<keyword evidence="7 11" id="KW-0472">Membrane</keyword>
<keyword evidence="4 11" id="KW-1003">Cell membrane</keyword>
<dbReference type="GO" id="GO:0006457">
    <property type="term" value="P:protein folding"/>
    <property type="evidence" value="ECO:0007669"/>
    <property type="project" value="UniProtKB-UniRule"/>
</dbReference>
<keyword evidence="5 11" id="KW-0732">Signal</keyword>
<organism evidence="13 14">
    <name type="scientific">Natronobacillus azotifigens</name>
    <dbReference type="NCBI Taxonomy" id="472978"/>
    <lineage>
        <taxon>Bacteria</taxon>
        <taxon>Bacillati</taxon>
        <taxon>Bacillota</taxon>
        <taxon>Bacilli</taxon>
        <taxon>Bacillales</taxon>
        <taxon>Bacillaceae</taxon>
        <taxon>Natronobacillus</taxon>
    </lineage>
</organism>
<evidence type="ECO:0000313" key="13">
    <source>
        <dbReference type="EMBL" id="MCZ0703314.1"/>
    </source>
</evidence>
<keyword evidence="14" id="KW-1185">Reference proteome</keyword>
<dbReference type="InterPro" id="IPR023059">
    <property type="entry name" value="Foldase_PrsA"/>
</dbReference>
<evidence type="ECO:0000256" key="5">
    <source>
        <dbReference type="ARBA" id="ARBA00022729"/>
    </source>
</evidence>
<comment type="similarity">
    <text evidence="3 11">Belongs to the PrsA family.</text>
</comment>
<dbReference type="InterPro" id="IPR023058">
    <property type="entry name" value="PPIase_PpiC_CS"/>
</dbReference>
<keyword evidence="10 11" id="KW-0449">Lipoprotein</keyword>
<dbReference type="PROSITE" id="PS01096">
    <property type="entry name" value="PPIC_PPIASE_1"/>
    <property type="match status" value="1"/>
</dbReference>
<evidence type="ECO:0000256" key="2">
    <source>
        <dbReference type="ARBA" id="ARBA00004193"/>
    </source>
</evidence>
<dbReference type="InterPro" id="IPR000297">
    <property type="entry name" value="PPIase_PpiC"/>
</dbReference>
<gene>
    <name evidence="11" type="primary">prsA</name>
    <name evidence="13" type="ORF">OWO01_08815</name>
</gene>
<dbReference type="InterPro" id="IPR046357">
    <property type="entry name" value="PPIase_dom_sf"/>
</dbReference>
<proteinExistence type="inferred from homology"/>
<dbReference type="PROSITE" id="PS51257">
    <property type="entry name" value="PROKAR_LIPOPROTEIN"/>
    <property type="match status" value="1"/>
</dbReference>
<evidence type="ECO:0000256" key="9">
    <source>
        <dbReference type="ARBA" id="ARBA00023235"/>
    </source>
</evidence>
<evidence type="ECO:0000256" key="8">
    <source>
        <dbReference type="ARBA" id="ARBA00023139"/>
    </source>
</evidence>
<evidence type="ECO:0000256" key="10">
    <source>
        <dbReference type="ARBA" id="ARBA00023288"/>
    </source>
</evidence>
<name>A0A9J6RC85_9BACI</name>
<dbReference type="GO" id="GO:0003755">
    <property type="term" value="F:peptidyl-prolyl cis-trans isomerase activity"/>
    <property type="evidence" value="ECO:0007669"/>
    <property type="project" value="UniProtKB-UniRule"/>
</dbReference>
<evidence type="ECO:0000256" key="11">
    <source>
        <dbReference type="HAMAP-Rule" id="MF_01145"/>
    </source>
</evidence>
<keyword evidence="6 11" id="KW-0697">Rotamase</keyword>
<reference evidence="13" key="1">
    <citation type="submission" date="2022-11" db="EMBL/GenBank/DDBJ databases">
        <title>WGS of Natronobacillus azotifigens 24KS-1, an anaerobic diazotrophic haloalkaliphile from soda-rich habitats.</title>
        <authorList>
            <person name="Sorokin D.Y."/>
            <person name="Merkel A.Y."/>
        </authorList>
    </citation>
    <scope>NUCLEOTIDE SEQUENCE</scope>
    <source>
        <strain evidence="13">24KS-1</strain>
    </source>
</reference>
<evidence type="ECO:0000256" key="1">
    <source>
        <dbReference type="ARBA" id="ARBA00000971"/>
    </source>
</evidence>
<evidence type="ECO:0000256" key="6">
    <source>
        <dbReference type="ARBA" id="ARBA00023110"/>
    </source>
</evidence>
<dbReference type="InterPro" id="IPR050245">
    <property type="entry name" value="PrsA_foldase"/>
</dbReference>
<comment type="catalytic activity">
    <reaction evidence="1 11">
        <text>[protein]-peptidylproline (omega=180) = [protein]-peptidylproline (omega=0)</text>
        <dbReference type="Rhea" id="RHEA:16237"/>
        <dbReference type="Rhea" id="RHEA-COMP:10747"/>
        <dbReference type="Rhea" id="RHEA-COMP:10748"/>
        <dbReference type="ChEBI" id="CHEBI:83833"/>
        <dbReference type="ChEBI" id="CHEBI:83834"/>
        <dbReference type="EC" id="5.2.1.8"/>
    </reaction>
</comment>
<dbReference type="Proteomes" id="UP001084197">
    <property type="component" value="Unassembled WGS sequence"/>
</dbReference>
<feature type="domain" description="PpiC" evidence="12">
    <location>
        <begin position="138"/>
        <end position="228"/>
    </location>
</feature>
<comment type="caution">
    <text evidence="13">The sequence shown here is derived from an EMBL/GenBank/DDBJ whole genome shotgun (WGS) entry which is preliminary data.</text>
</comment>
<comment type="function">
    <text evidence="11">Plays a major role in protein secretion by helping the post-translocational extracellular folding of several secreted proteins.</text>
</comment>
<dbReference type="SUPFAM" id="SSF54534">
    <property type="entry name" value="FKBP-like"/>
    <property type="match status" value="1"/>
</dbReference>
<dbReference type="PANTHER" id="PTHR47245">
    <property type="entry name" value="PEPTIDYLPROLYL ISOMERASE"/>
    <property type="match status" value="1"/>
</dbReference>
<accession>A0A9J6RC85</accession>
<dbReference type="EMBL" id="JAPRAT010000015">
    <property type="protein sequence ID" value="MCZ0703314.1"/>
    <property type="molecule type" value="Genomic_DNA"/>
</dbReference>
<sequence>MKKLAIIATITAGVIGLSACSPDEDPEVVVETSTGNITKEDFYEEMKATTGESVLQQMVLTKILEDRYEIDDEEVDAQIDMYKMQYGEQWEMVLMSSGFADEDDFRNELRMQMLQQEAMIEDIEVSDEEIETRYERLKEEVEARHILVEDEETANELKSQLDDGANFSDLAEEHSTDTNSAVQGGDLGFFSSGDMVIEFEDVAYGLEIGEISEPVASDFGWHIIQLTDRQEIESEIQDLDEIRENIRKEIAMGKVDESTAMEKMNQIIEDANVQVNIDGFEDIFEMQEPALQ</sequence>
<dbReference type="PROSITE" id="PS50198">
    <property type="entry name" value="PPIC_PPIASE_2"/>
    <property type="match status" value="1"/>
</dbReference>
<dbReference type="EC" id="5.2.1.8" evidence="11"/>
<dbReference type="InterPro" id="IPR027304">
    <property type="entry name" value="Trigger_fact/SurA_dom_sf"/>
</dbReference>
<dbReference type="AlphaFoldDB" id="A0A9J6RC85"/>
<evidence type="ECO:0000313" key="14">
    <source>
        <dbReference type="Proteomes" id="UP001084197"/>
    </source>
</evidence>
<evidence type="ECO:0000256" key="4">
    <source>
        <dbReference type="ARBA" id="ARBA00022475"/>
    </source>
</evidence>
<evidence type="ECO:0000256" key="7">
    <source>
        <dbReference type="ARBA" id="ARBA00023136"/>
    </source>
</evidence>
<dbReference type="Pfam" id="PF13616">
    <property type="entry name" value="Rotamase_3"/>
    <property type="match status" value="1"/>
</dbReference>
<evidence type="ECO:0000259" key="12">
    <source>
        <dbReference type="PROSITE" id="PS50198"/>
    </source>
</evidence>
<dbReference type="PANTHER" id="PTHR47245:SF1">
    <property type="entry name" value="FOLDASE PROTEIN PRSA"/>
    <property type="match status" value="1"/>
</dbReference>
<dbReference type="Gene3D" id="3.10.50.40">
    <property type="match status" value="1"/>
</dbReference>
<comment type="subcellular location">
    <subcellularLocation>
        <location evidence="2 11">Cell membrane</location>
        <topology evidence="2 11">Lipid-anchor</topology>
    </subcellularLocation>
</comment>
<dbReference type="GO" id="GO:0005886">
    <property type="term" value="C:plasma membrane"/>
    <property type="evidence" value="ECO:0007669"/>
    <property type="project" value="UniProtKB-SubCell"/>
</dbReference>
<evidence type="ECO:0000256" key="3">
    <source>
        <dbReference type="ARBA" id="ARBA00006071"/>
    </source>
</evidence>
<protein>
    <recommendedName>
        <fullName evidence="11">Foldase protein PrsA</fullName>
        <ecNumber evidence="11">5.2.1.8</ecNumber>
    </recommendedName>
</protein>
<dbReference type="RefSeq" id="WP_268780084.1">
    <property type="nucleotide sequence ID" value="NZ_JAPRAT010000015.1"/>
</dbReference>
<dbReference type="SUPFAM" id="SSF109998">
    <property type="entry name" value="Triger factor/SurA peptide-binding domain-like"/>
    <property type="match status" value="1"/>
</dbReference>
<dbReference type="HAMAP" id="MF_01145">
    <property type="entry name" value="Foldase_PrsA"/>
    <property type="match status" value="1"/>
</dbReference>
<keyword evidence="8 11" id="KW-0564">Palmitate</keyword>